<evidence type="ECO:0000313" key="1">
    <source>
        <dbReference type="EMBL" id="KAI0029403.1"/>
    </source>
</evidence>
<keyword evidence="2" id="KW-1185">Reference proteome</keyword>
<protein>
    <submittedName>
        <fullName evidence="1">Uncharacterized protein</fullName>
    </submittedName>
</protein>
<reference evidence="1" key="1">
    <citation type="submission" date="2021-02" db="EMBL/GenBank/DDBJ databases">
        <authorList>
            <consortium name="DOE Joint Genome Institute"/>
            <person name="Ahrendt S."/>
            <person name="Looney B.P."/>
            <person name="Miyauchi S."/>
            <person name="Morin E."/>
            <person name="Drula E."/>
            <person name="Courty P.E."/>
            <person name="Chicoki N."/>
            <person name="Fauchery L."/>
            <person name="Kohler A."/>
            <person name="Kuo A."/>
            <person name="Labutti K."/>
            <person name="Pangilinan J."/>
            <person name="Lipzen A."/>
            <person name="Riley R."/>
            <person name="Andreopoulos W."/>
            <person name="He G."/>
            <person name="Johnson J."/>
            <person name="Barry K.W."/>
            <person name="Grigoriev I.V."/>
            <person name="Nagy L."/>
            <person name="Hibbett D."/>
            <person name="Henrissat B."/>
            <person name="Matheny P.B."/>
            <person name="Labbe J."/>
            <person name="Martin F."/>
        </authorList>
    </citation>
    <scope>NUCLEOTIDE SEQUENCE</scope>
    <source>
        <strain evidence="1">EC-137</strain>
    </source>
</reference>
<accession>A0ACB8QCR0</accession>
<proteinExistence type="predicted"/>
<gene>
    <name evidence="1" type="ORF">K488DRAFT_88766</name>
</gene>
<name>A0ACB8QCR0_9AGAM</name>
<dbReference type="Proteomes" id="UP000814128">
    <property type="component" value="Unassembled WGS sequence"/>
</dbReference>
<comment type="caution">
    <text evidence="1">The sequence shown here is derived from an EMBL/GenBank/DDBJ whole genome shotgun (WGS) entry which is preliminary data.</text>
</comment>
<reference evidence="1" key="2">
    <citation type="journal article" date="2022" name="New Phytol.">
        <title>Evolutionary transition to the ectomycorrhizal habit in the genomes of a hyperdiverse lineage of mushroom-forming fungi.</title>
        <authorList>
            <person name="Looney B."/>
            <person name="Miyauchi S."/>
            <person name="Morin E."/>
            <person name="Drula E."/>
            <person name="Courty P.E."/>
            <person name="Kohler A."/>
            <person name="Kuo A."/>
            <person name="LaButti K."/>
            <person name="Pangilinan J."/>
            <person name="Lipzen A."/>
            <person name="Riley R."/>
            <person name="Andreopoulos W."/>
            <person name="He G."/>
            <person name="Johnson J."/>
            <person name="Nolan M."/>
            <person name="Tritt A."/>
            <person name="Barry K.W."/>
            <person name="Grigoriev I.V."/>
            <person name="Nagy L.G."/>
            <person name="Hibbett D."/>
            <person name="Henrissat B."/>
            <person name="Matheny P.B."/>
            <person name="Labbe J."/>
            <person name="Martin F.M."/>
        </authorList>
    </citation>
    <scope>NUCLEOTIDE SEQUENCE</scope>
    <source>
        <strain evidence="1">EC-137</strain>
    </source>
</reference>
<organism evidence="1 2">
    <name type="scientific">Vararia minispora EC-137</name>
    <dbReference type="NCBI Taxonomy" id="1314806"/>
    <lineage>
        <taxon>Eukaryota</taxon>
        <taxon>Fungi</taxon>
        <taxon>Dikarya</taxon>
        <taxon>Basidiomycota</taxon>
        <taxon>Agaricomycotina</taxon>
        <taxon>Agaricomycetes</taxon>
        <taxon>Russulales</taxon>
        <taxon>Lachnocladiaceae</taxon>
        <taxon>Vararia</taxon>
    </lineage>
</organism>
<dbReference type="EMBL" id="MU273678">
    <property type="protein sequence ID" value="KAI0029403.1"/>
    <property type="molecule type" value="Genomic_DNA"/>
</dbReference>
<evidence type="ECO:0000313" key="2">
    <source>
        <dbReference type="Proteomes" id="UP000814128"/>
    </source>
</evidence>
<sequence length="280" mass="30178">MVASVPPSIVVLDSRVFTTTVFEGPTAVPSTIPRNDAPIPVGIIVGGAVGGMALAFITVTLWTWWGRCIKRKQAKQLKEMRDLLAVRENTRRNAQTALVPRSGTHYTTPARSARRGSRKIKFAALPSDFIEKEPQRAPSPVPPTLLGRAAALPPLPGRPEAPALSFLNRTPWGTSVLPAGGPVIMPRPKITRPDPVAGGDAGESAENARLSRGSFDSRRLRHMPSAVSSESVYSTQSGEARIEGPHLREQRSGFFATLRQQLDVNRLSAFSIGSLYSAES</sequence>